<feature type="transmembrane region" description="Helical" evidence="1">
    <location>
        <begin position="20"/>
        <end position="39"/>
    </location>
</feature>
<proteinExistence type="predicted"/>
<evidence type="ECO:0000313" key="2">
    <source>
        <dbReference type="EMBL" id="NKE65580.1"/>
    </source>
</evidence>
<feature type="transmembrane region" description="Helical" evidence="1">
    <location>
        <begin position="72"/>
        <end position="93"/>
    </location>
</feature>
<dbReference type="RefSeq" id="WP_168106694.1">
    <property type="nucleotide sequence ID" value="NZ_VTOX01000002.1"/>
</dbReference>
<feature type="transmembrane region" description="Helical" evidence="1">
    <location>
        <begin position="162"/>
        <end position="182"/>
    </location>
</feature>
<keyword evidence="3" id="KW-1185">Reference proteome</keyword>
<comment type="caution">
    <text evidence="2">The sequence shown here is derived from an EMBL/GenBank/DDBJ whole genome shotgun (WGS) entry which is preliminary data.</text>
</comment>
<dbReference type="Proteomes" id="UP000521868">
    <property type="component" value="Unassembled WGS sequence"/>
</dbReference>
<dbReference type="Pfam" id="PF19540">
    <property type="entry name" value="DUF6064"/>
    <property type="match status" value="1"/>
</dbReference>
<feature type="transmembrane region" description="Helical" evidence="1">
    <location>
        <begin position="188"/>
        <end position="204"/>
    </location>
</feature>
<evidence type="ECO:0000313" key="3">
    <source>
        <dbReference type="Proteomes" id="UP000521868"/>
    </source>
</evidence>
<evidence type="ECO:0000256" key="1">
    <source>
        <dbReference type="SAM" id="Phobius"/>
    </source>
</evidence>
<protein>
    <submittedName>
        <fullName evidence="2">Uncharacterized protein</fullName>
    </submittedName>
</protein>
<keyword evidence="1" id="KW-0812">Transmembrane</keyword>
<dbReference type="AlphaFoldDB" id="A0A7X6DEA4"/>
<reference evidence="2 3" key="1">
    <citation type="journal article" date="2020" name="Nature">
        <title>Bacterial chemolithoautotrophy via manganese oxidation.</title>
        <authorList>
            <person name="Yu H."/>
            <person name="Leadbetter J.R."/>
        </authorList>
    </citation>
    <scope>NUCLEOTIDE SEQUENCE [LARGE SCALE GENOMIC DNA]</scope>
    <source>
        <strain evidence="2 3">RBP-1</strain>
    </source>
</reference>
<feature type="transmembrane region" description="Helical" evidence="1">
    <location>
        <begin position="46"/>
        <end position="66"/>
    </location>
</feature>
<keyword evidence="1" id="KW-0472">Membrane</keyword>
<keyword evidence="1" id="KW-1133">Transmembrane helix</keyword>
<name>A0A7X6DEA4_9BURK</name>
<feature type="transmembrane region" description="Helical" evidence="1">
    <location>
        <begin position="136"/>
        <end position="155"/>
    </location>
</feature>
<organism evidence="2 3">
    <name type="scientific">Ramlibacter lithotrophicus</name>
    <dbReference type="NCBI Taxonomy" id="2606681"/>
    <lineage>
        <taxon>Bacteria</taxon>
        <taxon>Pseudomonadati</taxon>
        <taxon>Pseudomonadota</taxon>
        <taxon>Betaproteobacteria</taxon>
        <taxon>Burkholderiales</taxon>
        <taxon>Comamonadaceae</taxon>
        <taxon>Ramlibacter</taxon>
    </lineage>
</organism>
<accession>A0A7X6DEA4</accession>
<sequence length="213" mass="22963">MLPFSHEQFVQVFALYNERIFPAQFGAYLLAALMVVALFTGANRVVGTGLGLMWLWTGIGYHWLHFTAVNKAAWAFGAIFVVQGLLFVHASVVSRRLRFGTGAGAAGLMGWAYIAYAAVVYPLLGMWTGGAYPGMPMFGVTPCPVTIFTFGLLLLAAPRPPLWLLPIPLVWSLIGGSAAFLLQVPQDWLLLASGVAVIPIALGRRTRRSPATG</sequence>
<gene>
    <name evidence="2" type="ORF">RAMLITH_07070</name>
</gene>
<dbReference type="EMBL" id="VTOX01000002">
    <property type="protein sequence ID" value="NKE65580.1"/>
    <property type="molecule type" value="Genomic_DNA"/>
</dbReference>
<feature type="transmembrane region" description="Helical" evidence="1">
    <location>
        <begin position="105"/>
        <end position="124"/>
    </location>
</feature>
<dbReference type="InterPro" id="IPR045708">
    <property type="entry name" value="DUF6064"/>
</dbReference>